<evidence type="ECO:0000313" key="2">
    <source>
        <dbReference type="Proteomes" id="UP001186041"/>
    </source>
</evidence>
<evidence type="ECO:0000313" key="1">
    <source>
        <dbReference type="EMBL" id="MDV7292320.1"/>
    </source>
</evidence>
<dbReference type="Pfam" id="PF07799">
    <property type="entry name" value="DUF1643"/>
    <property type="match status" value="1"/>
</dbReference>
<dbReference type="RefSeq" id="WP_064774088.1">
    <property type="nucleotide sequence ID" value="NZ_JACKTK010000012.1"/>
</dbReference>
<proteinExistence type="predicted"/>
<dbReference type="AlphaFoldDB" id="A0AAE5AEC3"/>
<dbReference type="InterPro" id="IPR012441">
    <property type="entry name" value="DUF1643"/>
</dbReference>
<accession>A0AAE5AEC3</accession>
<sequence>MLVPKPSSDARNHVEEMVTLTLDLNFATHFESSAKFSDDGLYRWELTRRWGPGPALMFVSLNPSTADGRHDDQTIRRDKCFARRLGYSAFHALNLYGWRATDPGELAGVEDPIGPENDAYLDRAATEHDLIVFAWGAKADVTRARAVATRLWGICRETGGAVACFGWTVEGQPRHPSRLAKDTPLSTLTANAHPDFVDVDPRWAQLLADTNVLDSGATGDAWSRKHSGDAAIGGGVPDGVGRFGVLAHDSWRPG</sequence>
<name>A0AAE5AEC3_MYCFO</name>
<dbReference type="Proteomes" id="UP001186041">
    <property type="component" value="Unassembled WGS sequence"/>
</dbReference>
<reference evidence="1" key="1">
    <citation type="submission" date="2023-10" db="EMBL/GenBank/DDBJ databases">
        <title>Mycolicibacterium fortuitum clinical isolates causing pulmonary infections in humans.</title>
        <authorList>
            <person name="Mejia-Ponce P.M."/>
            <person name="Zenteno-Cuevas R."/>
            <person name="Licona-Cassani C."/>
        </authorList>
    </citation>
    <scope>NUCLEOTIDE SEQUENCE</scope>
    <source>
        <strain evidence="1">M8</strain>
    </source>
</reference>
<dbReference type="EMBL" id="JAWLVV010000017">
    <property type="protein sequence ID" value="MDV7292320.1"/>
    <property type="molecule type" value="Genomic_DNA"/>
</dbReference>
<gene>
    <name evidence="1" type="ORF">R4485_19290</name>
</gene>
<comment type="caution">
    <text evidence="1">The sequence shown here is derived from an EMBL/GenBank/DDBJ whole genome shotgun (WGS) entry which is preliminary data.</text>
</comment>
<organism evidence="1 2">
    <name type="scientific">Mycolicibacterium fortuitum</name>
    <name type="common">Mycobacterium fortuitum</name>
    <dbReference type="NCBI Taxonomy" id="1766"/>
    <lineage>
        <taxon>Bacteria</taxon>
        <taxon>Bacillati</taxon>
        <taxon>Actinomycetota</taxon>
        <taxon>Actinomycetes</taxon>
        <taxon>Mycobacteriales</taxon>
        <taxon>Mycobacteriaceae</taxon>
        <taxon>Mycolicibacterium</taxon>
    </lineage>
</organism>
<protein>
    <submittedName>
        <fullName evidence="1">DUF1643 domain-containing protein</fullName>
    </submittedName>
</protein>